<evidence type="ECO:0000313" key="5">
    <source>
        <dbReference type="EMBL" id="SLN16575.1"/>
    </source>
</evidence>
<reference evidence="5 6" key="1">
    <citation type="submission" date="2017-03" db="EMBL/GenBank/DDBJ databases">
        <authorList>
            <person name="Afonso C.L."/>
            <person name="Miller P.J."/>
            <person name="Scott M.A."/>
            <person name="Spackman E."/>
            <person name="Goraichik I."/>
            <person name="Dimitrov K.M."/>
            <person name="Suarez D.L."/>
            <person name="Swayne D.E."/>
        </authorList>
    </citation>
    <scope>NUCLEOTIDE SEQUENCE [LARGE SCALE GENOMIC DNA]</scope>
    <source>
        <strain evidence="5 6">CECT 7066</strain>
    </source>
</reference>
<dbReference type="InterPro" id="IPR019734">
    <property type="entry name" value="TPR_rpt"/>
</dbReference>
<sequence>MMFHLRNLKSAVAALLLTAGSALAQADDGRLDDLFAALQRADGTDAQQIAGKIISEWSKSGSPAMDLLLERGRAALDAGETHEAIGHFTALIDHAPGFAEAYNARATAYFQEGQFGPALADLQQTLALNPRHFGALTGLAVILMDLGADEAALEAWREVEELYPSSPQVEAVVPQLERSVEGRTL</sequence>
<dbReference type="SMART" id="SM00028">
    <property type="entry name" value="TPR"/>
    <property type="match status" value="3"/>
</dbReference>
<evidence type="ECO:0000313" key="6">
    <source>
        <dbReference type="Proteomes" id="UP000193870"/>
    </source>
</evidence>
<evidence type="ECO:0000256" key="1">
    <source>
        <dbReference type="ARBA" id="ARBA00022737"/>
    </source>
</evidence>
<dbReference type="PANTHER" id="PTHR44858">
    <property type="entry name" value="TETRATRICOPEPTIDE REPEAT PROTEIN 6"/>
    <property type="match status" value="1"/>
</dbReference>
<dbReference type="EMBL" id="FWFV01000001">
    <property type="protein sequence ID" value="SLN16575.1"/>
    <property type="molecule type" value="Genomic_DNA"/>
</dbReference>
<dbReference type="SUPFAM" id="SSF48452">
    <property type="entry name" value="TPR-like"/>
    <property type="match status" value="1"/>
</dbReference>
<proteinExistence type="predicted"/>
<organism evidence="5 6">
    <name type="scientific">Palleronia marisminoris</name>
    <dbReference type="NCBI Taxonomy" id="315423"/>
    <lineage>
        <taxon>Bacteria</taxon>
        <taxon>Pseudomonadati</taxon>
        <taxon>Pseudomonadota</taxon>
        <taxon>Alphaproteobacteria</taxon>
        <taxon>Rhodobacterales</taxon>
        <taxon>Roseobacteraceae</taxon>
        <taxon>Palleronia</taxon>
    </lineage>
</organism>
<keyword evidence="6" id="KW-1185">Reference proteome</keyword>
<keyword evidence="2 3" id="KW-0802">TPR repeat</keyword>
<dbReference type="PANTHER" id="PTHR44858:SF1">
    <property type="entry name" value="UDP-N-ACETYLGLUCOSAMINE--PEPTIDE N-ACETYLGLUCOSAMINYLTRANSFERASE SPINDLY-RELATED"/>
    <property type="match status" value="1"/>
</dbReference>
<dbReference type="Gene3D" id="1.25.40.10">
    <property type="entry name" value="Tetratricopeptide repeat domain"/>
    <property type="match status" value="1"/>
</dbReference>
<evidence type="ECO:0000256" key="2">
    <source>
        <dbReference type="ARBA" id="ARBA00022803"/>
    </source>
</evidence>
<dbReference type="STRING" id="315423.SAMN04488020_101397"/>
<accession>A0A1Y5RK33</accession>
<evidence type="ECO:0000256" key="4">
    <source>
        <dbReference type="SAM" id="SignalP"/>
    </source>
</evidence>
<dbReference type="Pfam" id="PF13432">
    <property type="entry name" value="TPR_16"/>
    <property type="match status" value="1"/>
</dbReference>
<dbReference type="InterPro" id="IPR011990">
    <property type="entry name" value="TPR-like_helical_dom_sf"/>
</dbReference>
<dbReference type="InterPro" id="IPR050498">
    <property type="entry name" value="Ycf3"/>
</dbReference>
<dbReference type="Proteomes" id="UP000193870">
    <property type="component" value="Unassembled WGS sequence"/>
</dbReference>
<evidence type="ECO:0000256" key="3">
    <source>
        <dbReference type="PROSITE-ProRule" id="PRU00339"/>
    </source>
</evidence>
<feature type="repeat" description="TPR" evidence="3">
    <location>
        <begin position="99"/>
        <end position="132"/>
    </location>
</feature>
<keyword evidence="1" id="KW-0677">Repeat</keyword>
<gene>
    <name evidence="5" type="ORF">PAM7066_00397</name>
</gene>
<dbReference type="AlphaFoldDB" id="A0A1Y5RK33"/>
<feature type="chain" id="PRO_5011012050" evidence="4">
    <location>
        <begin position="25"/>
        <end position="185"/>
    </location>
</feature>
<keyword evidence="4" id="KW-0732">Signal</keyword>
<feature type="signal peptide" evidence="4">
    <location>
        <begin position="1"/>
        <end position="24"/>
    </location>
</feature>
<protein>
    <submittedName>
        <fullName evidence="5">Tetratricopeptide repeat protein</fullName>
    </submittedName>
</protein>
<dbReference type="PROSITE" id="PS50005">
    <property type="entry name" value="TPR"/>
    <property type="match status" value="1"/>
</dbReference>
<name>A0A1Y5RK33_9RHOB</name>